<feature type="non-terminal residue" evidence="2">
    <location>
        <position position="1"/>
    </location>
</feature>
<protein>
    <submittedName>
        <fullName evidence="2">Uncharacterized protein</fullName>
    </submittedName>
</protein>
<reference evidence="2 3" key="1">
    <citation type="journal article" date="2023" name="Plants (Basel)">
        <title>Bridging the Gap: Combining Genomics and Transcriptomics Approaches to Understand Stylosanthes scabra, an Orphan Legume from the Brazilian Caatinga.</title>
        <authorList>
            <person name="Ferreira-Neto J.R.C."/>
            <person name="da Silva M.D."/>
            <person name="Binneck E."/>
            <person name="de Melo N.F."/>
            <person name="da Silva R.H."/>
            <person name="de Melo A.L.T.M."/>
            <person name="Pandolfi V."/>
            <person name="Bustamante F.O."/>
            <person name="Brasileiro-Vidal A.C."/>
            <person name="Benko-Iseppon A.M."/>
        </authorList>
    </citation>
    <scope>NUCLEOTIDE SEQUENCE [LARGE SCALE GENOMIC DNA]</scope>
    <source>
        <tissue evidence="2">Leaves</tissue>
    </source>
</reference>
<accession>A0ABU6RM62</accession>
<evidence type="ECO:0000313" key="3">
    <source>
        <dbReference type="Proteomes" id="UP001341840"/>
    </source>
</evidence>
<dbReference type="Proteomes" id="UP001341840">
    <property type="component" value="Unassembled WGS sequence"/>
</dbReference>
<feature type="compositionally biased region" description="Pro residues" evidence="1">
    <location>
        <begin position="26"/>
        <end position="37"/>
    </location>
</feature>
<sequence length="120" mass="13540">CYHATTKILAALEEHDHAIHNQFNQPTPPTQTAVPPPSEEDELESRKGRRKATQQFTPAPSVPRPHLPRQQFPQHLYQYPGYIVYLIPPPHTSATGTSSSTVLAPPFPSHFPYPYPYPAY</sequence>
<organism evidence="2 3">
    <name type="scientific">Stylosanthes scabra</name>
    <dbReference type="NCBI Taxonomy" id="79078"/>
    <lineage>
        <taxon>Eukaryota</taxon>
        <taxon>Viridiplantae</taxon>
        <taxon>Streptophyta</taxon>
        <taxon>Embryophyta</taxon>
        <taxon>Tracheophyta</taxon>
        <taxon>Spermatophyta</taxon>
        <taxon>Magnoliopsida</taxon>
        <taxon>eudicotyledons</taxon>
        <taxon>Gunneridae</taxon>
        <taxon>Pentapetalae</taxon>
        <taxon>rosids</taxon>
        <taxon>fabids</taxon>
        <taxon>Fabales</taxon>
        <taxon>Fabaceae</taxon>
        <taxon>Papilionoideae</taxon>
        <taxon>50 kb inversion clade</taxon>
        <taxon>dalbergioids sensu lato</taxon>
        <taxon>Dalbergieae</taxon>
        <taxon>Pterocarpus clade</taxon>
        <taxon>Stylosanthes</taxon>
    </lineage>
</organism>
<comment type="caution">
    <text evidence="2">The sequence shown here is derived from an EMBL/GenBank/DDBJ whole genome shotgun (WGS) entry which is preliminary data.</text>
</comment>
<name>A0ABU6RM62_9FABA</name>
<evidence type="ECO:0000313" key="2">
    <source>
        <dbReference type="EMBL" id="MED6124863.1"/>
    </source>
</evidence>
<evidence type="ECO:0000256" key="1">
    <source>
        <dbReference type="SAM" id="MobiDB-lite"/>
    </source>
</evidence>
<feature type="region of interest" description="Disordered" evidence="1">
    <location>
        <begin position="18"/>
        <end position="69"/>
    </location>
</feature>
<gene>
    <name evidence="2" type="ORF">PIB30_062990</name>
</gene>
<proteinExistence type="predicted"/>
<keyword evidence="3" id="KW-1185">Reference proteome</keyword>
<dbReference type="EMBL" id="JASCZI010030801">
    <property type="protein sequence ID" value="MED6124863.1"/>
    <property type="molecule type" value="Genomic_DNA"/>
</dbReference>